<dbReference type="SUPFAM" id="SSF52540">
    <property type="entry name" value="P-loop containing nucleoside triphosphate hydrolases"/>
    <property type="match status" value="1"/>
</dbReference>
<dbReference type="SMART" id="SM00382">
    <property type="entry name" value="AAA"/>
    <property type="match status" value="1"/>
</dbReference>
<name>A0ABP7K5G5_9MICO</name>
<dbReference type="Pfam" id="PF12002">
    <property type="entry name" value="MgsA_C"/>
    <property type="match status" value="1"/>
</dbReference>
<comment type="similarity">
    <text evidence="1">Belongs to the AAA ATPase family. RarA/MGS1/WRNIP1 subfamily.</text>
</comment>
<evidence type="ECO:0000256" key="3">
    <source>
        <dbReference type="ARBA" id="ARBA00022840"/>
    </source>
</evidence>
<reference evidence="6" key="1">
    <citation type="journal article" date="2019" name="Int. J. Syst. Evol. Microbiol.">
        <title>The Global Catalogue of Microorganisms (GCM) 10K type strain sequencing project: providing services to taxonomists for standard genome sequencing and annotation.</title>
        <authorList>
            <consortium name="The Broad Institute Genomics Platform"/>
            <consortium name="The Broad Institute Genome Sequencing Center for Infectious Disease"/>
            <person name="Wu L."/>
            <person name="Ma J."/>
        </authorList>
    </citation>
    <scope>NUCLEOTIDE SEQUENCE [LARGE SCALE GENOMIC DNA]</scope>
    <source>
        <strain evidence="6">JCM 17021</strain>
    </source>
</reference>
<dbReference type="InterPro" id="IPR008921">
    <property type="entry name" value="DNA_pol3_clamp-load_cplx_C"/>
</dbReference>
<dbReference type="CDD" id="cd00009">
    <property type="entry name" value="AAA"/>
    <property type="match status" value="1"/>
</dbReference>
<dbReference type="InterPro" id="IPR003959">
    <property type="entry name" value="ATPase_AAA_core"/>
</dbReference>
<dbReference type="EMBL" id="BAABCN010000002">
    <property type="protein sequence ID" value="GAA3866427.1"/>
    <property type="molecule type" value="Genomic_DNA"/>
</dbReference>
<proteinExistence type="inferred from homology"/>
<dbReference type="CDD" id="cd18139">
    <property type="entry name" value="HLD_clamp_RarA"/>
    <property type="match status" value="1"/>
</dbReference>
<evidence type="ECO:0000313" key="5">
    <source>
        <dbReference type="EMBL" id="GAA3866427.1"/>
    </source>
</evidence>
<dbReference type="PANTHER" id="PTHR13779:SF7">
    <property type="entry name" value="ATPASE WRNIP1"/>
    <property type="match status" value="1"/>
</dbReference>
<dbReference type="Gene3D" id="1.20.272.10">
    <property type="match status" value="1"/>
</dbReference>
<dbReference type="Pfam" id="PF00004">
    <property type="entry name" value="AAA"/>
    <property type="match status" value="1"/>
</dbReference>
<accession>A0ABP7K5G5</accession>
<feature type="domain" description="AAA+ ATPase" evidence="4">
    <location>
        <begin position="34"/>
        <end position="170"/>
    </location>
</feature>
<dbReference type="Gene3D" id="1.10.3710.10">
    <property type="entry name" value="DNA polymerase III clamp loader subunits, C-terminal domain"/>
    <property type="match status" value="1"/>
</dbReference>
<gene>
    <name evidence="5" type="ORF">GCM10022381_07560</name>
</gene>
<protein>
    <submittedName>
        <fullName evidence="5">Replication-associated recombination protein A</fullName>
    </submittedName>
</protein>
<dbReference type="InterPro" id="IPR032423">
    <property type="entry name" value="AAA_assoc_2"/>
</dbReference>
<dbReference type="InterPro" id="IPR051314">
    <property type="entry name" value="AAA_ATPase_RarA/MGS1/WRNIP1"/>
</dbReference>
<keyword evidence="6" id="KW-1185">Reference proteome</keyword>
<dbReference type="InterPro" id="IPR021886">
    <property type="entry name" value="MgsA_C"/>
</dbReference>
<dbReference type="Gene3D" id="3.40.50.300">
    <property type="entry name" value="P-loop containing nucleotide triphosphate hydrolases"/>
    <property type="match status" value="1"/>
</dbReference>
<keyword evidence="2" id="KW-0547">Nucleotide-binding</keyword>
<dbReference type="Gene3D" id="1.10.8.60">
    <property type="match status" value="1"/>
</dbReference>
<keyword evidence="3" id="KW-0067">ATP-binding</keyword>
<evidence type="ECO:0000259" key="4">
    <source>
        <dbReference type="SMART" id="SM00382"/>
    </source>
</evidence>
<dbReference type="SUPFAM" id="SSF48019">
    <property type="entry name" value="post-AAA+ oligomerization domain-like"/>
    <property type="match status" value="1"/>
</dbReference>
<evidence type="ECO:0000256" key="1">
    <source>
        <dbReference type="ARBA" id="ARBA00008959"/>
    </source>
</evidence>
<comment type="caution">
    <text evidence="5">The sequence shown here is derived from an EMBL/GenBank/DDBJ whole genome shotgun (WGS) entry which is preliminary data.</text>
</comment>
<dbReference type="InterPro" id="IPR003593">
    <property type="entry name" value="AAA+_ATPase"/>
</dbReference>
<dbReference type="Proteomes" id="UP001501803">
    <property type="component" value="Unassembled WGS sequence"/>
</dbReference>
<dbReference type="InterPro" id="IPR027417">
    <property type="entry name" value="P-loop_NTPase"/>
</dbReference>
<dbReference type="PANTHER" id="PTHR13779">
    <property type="entry name" value="WERNER HELICASE-INTERACTING PROTEIN 1 FAMILY MEMBER"/>
    <property type="match status" value="1"/>
</dbReference>
<organism evidence="5 6">
    <name type="scientific">Leifsonia kafniensis</name>
    <dbReference type="NCBI Taxonomy" id="475957"/>
    <lineage>
        <taxon>Bacteria</taxon>
        <taxon>Bacillati</taxon>
        <taxon>Actinomycetota</taxon>
        <taxon>Actinomycetes</taxon>
        <taxon>Micrococcales</taxon>
        <taxon>Microbacteriaceae</taxon>
        <taxon>Leifsonia</taxon>
    </lineage>
</organism>
<dbReference type="Pfam" id="PF16193">
    <property type="entry name" value="AAA_assoc_2"/>
    <property type="match status" value="1"/>
</dbReference>
<sequence>MRPKSLDEVAGQRHLLTPGSPLVSLASDKTGQQGSVSVILWGPPGTGKTTLAQAIAHSSGRRFVELSAVTAGVRDVRQVMEEARTSRDLYGLSTVLFLDEIHRFSKAQQDALLPGVENGVIILVAATTENPSFSVISPLLSRSLLLTLEVLSDDDLGIVVDRALVDDRGLADGFVLETDARAAIIRLASGDARRALTALEAASVSAASSALVAPSTAAKKRAAPAGVQKPVITTEIVALAVDRALLRYDRNGDEHYDVISAFIKSVRGSDVDASLHYLARMIEAGEDARFIARRIIVLASEDIGMADPQALVIAVAAADAVQLIGMPEGRIPLAQAVVHLATAPKSNAAYMALDAAISDVRAGKTGRVPKHLRDAHYAGAKRLGHGKGYKYPHDDALGVLTQQYPPDELKRVRYYEPTEHGNEREVSARLIKIRRIVRGE</sequence>
<evidence type="ECO:0000256" key="2">
    <source>
        <dbReference type="ARBA" id="ARBA00022741"/>
    </source>
</evidence>
<evidence type="ECO:0000313" key="6">
    <source>
        <dbReference type="Proteomes" id="UP001501803"/>
    </source>
</evidence>